<evidence type="ECO:0000259" key="1">
    <source>
        <dbReference type="Pfam" id="PF10433"/>
    </source>
</evidence>
<name>A0A0A1SQK5_9HYPO</name>
<organism evidence="3 4">
    <name type="scientific">[Torrubiella] hemipterigena</name>
    <dbReference type="NCBI Taxonomy" id="1531966"/>
    <lineage>
        <taxon>Eukaryota</taxon>
        <taxon>Fungi</taxon>
        <taxon>Dikarya</taxon>
        <taxon>Ascomycota</taxon>
        <taxon>Pezizomycotina</taxon>
        <taxon>Sordariomycetes</taxon>
        <taxon>Hypocreomycetidae</taxon>
        <taxon>Hypocreales</taxon>
        <taxon>Clavicipitaceae</taxon>
        <taxon>Clavicipitaceae incertae sedis</taxon>
        <taxon>'Torrubiella' clade</taxon>
    </lineage>
</organism>
<gene>
    <name evidence="3" type="ORF">VHEMI00497</name>
</gene>
<reference evidence="3 4" key="1">
    <citation type="journal article" date="2015" name="Genome Announc.">
        <title>Draft Genome Sequence and Gene Annotation of the Entomopathogenic Fungus Verticillium hemipterigenum.</title>
        <authorList>
            <person name="Horn F."/>
            <person name="Habel A."/>
            <person name="Scharf D.H."/>
            <person name="Dworschak J."/>
            <person name="Brakhage A.A."/>
            <person name="Guthke R."/>
            <person name="Hertweck C."/>
            <person name="Linde J."/>
        </authorList>
    </citation>
    <scope>NUCLEOTIDE SEQUENCE [LARGE SCALE GENOMIC DNA]</scope>
</reference>
<dbReference type="HOGENOM" id="CLU_003539_0_0_1"/>
<sequence>MSFQSNFLRDGNWVTETVTVQDALKQPTAQAAPATGHHRQAPTCGILTKTVVESPIVRWTIPVRMRSNAHKDIAFIGSTFVQINELQHDGQIHEVLRKNDFGQRIRNAVAYGDFLAHELENTYPTANDEHHDARGQSDLQILDTDKDPNHLPPQFLVLFMESGDCLFMFLRENSDSTLEFVVSRHEKVRSIPWIGFHLAVDPSCRYLAAASPDGILEIFELEDWQTLNEKYIADRSFAPILRSRSRTIQGVIHKMEFLYPRPEDHNHIILIFIVMSKGNRKGQPGFPSSRLVSYEWEAGDQLATIFDREQSGTRLPVEHSMPLLIVPLVFRTSFLVVSADIIGVCKNVLGGSPEFEFLHAGAPEATKFHHGREEPLWTAWARPFRRKSYFHTTDIILVAREDGVVLHVEIDGKDLIPSFTTAGYLDTNVDTAFTASYDRFSDVIVVGGDSGPGGLWKLTPREDLSRVSLTPNWSPVIDVASTNDDLFWETDNPGNRKQKSSDKLKQKLASKPDSIFTASGRGLNGTVTQWRWGMQARIGLDIESGEQIRQSWAFATKDKNSNQLYGLLALPHSSLVLHFTDDLEQVQAVSQEDSFFDMSSTTVFALQRNDNSIVQVTESYVTIVRASQSFKTALSELIDHPNWQTYKAFVYDDITVLSKIEASRSIIILLNEENNAFTIDTKWEAEGEVTALAIFHIASKPFILAAMALNGQAWIIVYALDGTVVIKRALSKRPRHEQGNDSNEAENDVLEPATSLSIVHQDNLGVVLVLGTRCGHLVSASISQNIPDRIRWRTENLGIAAATVYPAAYSFNGGIAAFASCDGRLILMTNFDETAGEFRRKHLIFATDTNDLSMQTPPIHSMHSLNHSLTGYTGHMSLLLLSNSRLLLADIWPHVGQIPRTLFLNGTPSRIIYSHTWKCLIVGISRNDRPTLDFIDPETGVQIAKPRDKDGNVVKGVSGLGHTGDKIMGLTEWTHVKDGRNFTFLLVCTRDGHLLVISVAEVDERVPDCGRRELKYWTRFRKVLEKPIYSIVGDDNGVAYCVGKTLHWDVLDLVEKKLKLVKTYQLDSPATSLKIMNGKIAAVTSGQSYQVFDHRRPGTSEMALIHSDTVSRRGLHTINAGDPEESEENWPITILSDDMQQVSGMWTPWDERDSEFHTVFKAKLASRIRKFVCTRTRAPWLQASRAKQYGIKKSSTGNGEVLGISLDGSTHHLTLLSLATWRLLRFLENCVYKNEDLYDLTVPSRANLIAAEDGEWITDPDEYRDSMHVNGDFLQLCLEKRNLEEVLGTGDDCDMLFGCLDNIEDGRWTSVFKTVTDADERRRRYFALAYDVLEYALEPVL</sequence>
<dbReference type="InterPro" id="IPR058543">
    <property type="entry name" value="Beta-prop_RSE1/DDB1/CPSF1_2nd"/>
</dbReference>
<feature type="domain" description="RSE1/DDB1/CPSF1 first beta-propeller" evidence="1">
    <location>
        <begin position="57"/>
        <end position="467"/>
    </location>
</feature>
<evidence type="ECO:0000313" key="3">
    <source>
        <dbReference type="EMBL" id="CEJ80306.1"/>
    </source>
</evidence>
<dbReference type="STRING" id="1531966.A0A0A1SQK5"/>
<dbReference type="Pfam" id="PF10433">
    <property type="entry name" value="Beta-prop_RSE1_1st"/>
    <property type="match status" value="1"/>
</dbReference>
<dbReference type="PANTHER" id="PTHR10644">
    <property type="entry name" value="DNA REPAIR/RNA PROCESSING CPSF FAMILY"/>
    <property type="match status" value="1"/>
</dbReference>
<accession>A0A0A1SQK5</accession>
<dbReference type="InterPro" id="IPR050358">
    <property type="entry name" value="RSE1/DDB1/CFT1"/>
</dbReference>
<dbReference type="Gene3D" id="2.130.10.10">
    <property type="entry name" value="YVTN repeat-like/Quinoprotein amine dehydrogenase"/>
    <property type="match status" value="3"/>
</dbReference>
<dbReference type="EMBL" id="CDHN01000001">
    <property type="protein sequence ID" value="CEJ80306.1"/>
    <property type="molecule type" value="Genomic_DNA"/>
</dbReference>
<dbReference type="InterPro" id="IPR015943">
    <property type="entry name" value="WD40/YVTN_repeat-like_dom_sf"/>
</dbReference>
<dbReference type="Proteomes" id="UP000039046">
    <property type="component" value="Unassembled WGS sequence"/>
</dbReference>
<keyword evidence="4" id="KW-1185">Reference proteome</keyword>
<feature type="domain" description="RSE1/DDB1/CPSF1 second beta-propeller" evidence="2">
    <location>
        <begin position="549"/>
        <end position="781"/>
    </location>
</feature>
<evidence type="ECO:0000313" key="4">
    <source>
        <dbReference type="Proteomes" id="UP000039046"/>
    </source>
</evidence>
<dbReference type="SUPFAM" id="SSF50998">
    <property type="entry name" value="Quinoprotein alcohol dehydrogenase-like"/>
    <property type="match status" value="1"/>
</dbReference>
<dbReference type="Pfam" id="PF23726">
    <property type="entry name" value="Beta-prop_RSE1_2nd"/>
    <property type="match status" value="1"/>
</dbReference>
<evidence type="ECO:0000259" key="2">
    <source>
        <dbReference type="Pfam" id="PF23726"/>
    </source>
</evidence>
<protein>
    <submittedName>
        <fullName evidence="3">Uncharacterized protein</fullName>
    </submittedName>
</protein>
<dbReference type="InterPro" id="IPR011047">
    <property type="entry name" value="Quinoprotein_ADH-like_sf"/>
</dbReference>
<proteinExistence type="predicted"/>
<dbReference type="OrthoDB" id="20774at2759"/>
<dbReference type="InterPro" id="IPR018846">
    <property type="entry name" value="Beta-prop_RSE1/DDB1/CPSF1_1st"/>
</dbReference>